<dbReference type="InterPro" id="IPR022742">
    <property type="entry name" value="Hydrolase_4"/>
</dbReference>
<reference evidence="3 4" key="2">
    <citation type="journal article" date="2010" name="BMC Genomics">
        <title>The genome of Geobacter bemidjiensis, exemplar for the subsurface clade of Geobacter species that predominate in Fe(III)-reducing subsurface environments.</title>
        <authorList>
            <person name="Aklujkar M."/>
            <person name="Young N.D."/>
            <person name="Holmes D."/>
            <person name="Chavan M."/>
            <person name="Risso C."/>
            <person name="Kiss H.E."/>
            <person name="Han C.S."/>
            <person name="Land M.L."/>
            <person name="Lovley D.R."/>
        </authorList>
    </citation>
    <scope>NUCLEOTIDE SEQUENCE [LARGE SCALE GENOMIC DNA]</scope>
    <source>
        <strain evidence="4">ATCC BAA-1014 / DSM 16622 / JCM 12645 / Bem</strain>
    </source>
</reference>
<dbReference type="RefSeq" id="WP_012531584.1">
    <property type="nucleotide sequence ID" value="NC_011146.1"/>
</dbReference>
<keyword evidence="1" id="KW-0378">Hydrolase</keyword>
<dbReference type="HOGENOM" id="CLU_375855_0_0_7"/>
<dbReference type="InterPro" id="IPR029058">
    <property type="entry name" value="AB_hydrolase_fold"/>
</dbReference>
<organism evidence="3 4">
    <name type="scientific">Citrifermentans bemidjiense (strain ATCC BAA-1014 / DSM 16622 / JCM 12645 / Bem)</name>
    <name type="common">Geobacter bemidjiensis</name>
    <dbReference type="NCBI Taxonomy" id="404380"/>
    <lineage>
        <taxon>Bacteria</taxon>
        <taxon>Pseudomonadati</taxon>
        <taxon>Thermodesulfobacteriota</taxon>
        <taxon>Desulfuromonadia</taxon>
        <taxon>Geobacterales</taxon>
        <taxon>Geobacteraceae</taxon>
        <taxon>Citrifermentans</taxon>
    </lineage>
</organism>
<dbReference type="Pfam" id="PF12146">
    <property type="entry name" value="Hydrolase_4"/>
    <property type="match status" value="1"/>
</dbReference>
<dbReference type="GO" id="GO:0016746">
    <property type="term" value="F:acyltransferase activity"/>
    <property type="evidence" value="ECO:0007669"/>
    <property type="project" value="UniProtKB-KW"/>
</dbReference>
<dbReference type="GO" id="GO:0016787">
    <property type="term" value="F:hydrolase activity"/>
    <property type="evidence" value="ECO:0007669"/>
    <property type="project" value="UniProtKB-KW"/>
</dbReference>
<dbReference type="SUPFAM" id="SSF69593">
    <property type="entry name" value="Glycerol-3-phosphate (1)-acyltransferase"/>
    <property type="match status" value="1"/>
</dbReference>
<dbReference type="SMART" id="SM00563">
    <property type="entry name" value="PlsC"/>
    <property type="match status" value="1"/>
</dbReference>
<dbReference type="OrthoDB" id="9786110at2"/>
<protein>
    <submittedName>
        <fullName evidence="3">[acyl-]glycerolphosphate acyltransferase and lipase</fullName>
    </submittedName>
</protein>
<dbReference type="PANTHER" id="PTHR43798:SF31">
    <property type="entry name" value="AB HYDROLASE SUPERFAMILY PROTEIN YCLE"/>
    <property type="match status" value="1"/>
</dbReference>
<keyword evidence="3" id="KW-0808">Transferase</keyword>
<gene>
    <name evidence="3" type="ordered locus">Gbem_3149</name>
</gene>
<dbReference type="Proteomes" id="UP000008825">
    <property type="component" value="Chromosome"/>
</dbReference>
<dbReference type="InterPro" id="IPR050266">
    <property type="entry name" value="AB_hydrolase_sf"/>
</dbReference>
<dbReference type="InterPro" id="IPR002123">
    <property type="entry name" value="Plipid/glycerol_acylTrfase"/>
</dbReference>
<dbReference type="eggNOG" id="COG0204">
    <property type="taxonomic scope" value="Bacteria"/>
</dbReference>
<dbReference type="AlphaFoldDB" id="B5E8Y7"/>
<sequence length="736" mass="82501">MNRQAYLATGRMIALLEGFSKLRVHVHGKENIPKGGVIFAVNHFTRIETMLLPYHIHQLTGVPVWSLAHASLFAGPLGRFLDMMGAVSTRNPDRDRVMVKTLLTGEANWIIFPEGRMVKDKELFRQRRLLPSIGERPHSGAATLALRTEFYRQRLTQLEHSAPEEVARLKGLFQIAELAPVVQGKCWIVPVNITYYPLRARENALSSLAGLFMKEMSLRLREEILTEGSMLLSGVDIDVRFGEAIDPALYLRGNAIQADIASREPIGFDDRLPSLDDMKRASGKLMERCMASIYQLTTVNHDHLFASMLRAYPFKSIAEDDFRRRVFLLATQCLSSTDCHRHRSLTTGQVSLLTDDRYHKYSEFIQIAQEKGVVVLRDGELVKDRAKFSAPFELQRARIDNPLGVIANEVLPLTVLQREVHLTAWLPGRMVKNRVAALLEREAKDEFAKDYAQFYLENESKPPEVGAPLLLQGRSRRLGVVLVHGLLSVPAQMLELGRYLQERGFWVYLVRLRGHGTSPEDLARRTGREWVESVDLGYALMSALCDRVVLGGFSFGGGVALDCAARIPQVAGVFAVCPPQRLLDISSRFAPAVNVWNRVMDAIKYQWAKKEFVESVPERPELNYTRIPVSALRAMERFMRGLEPKLAKIGVPVLVAQAEWDPVVDPQGSQRLFEMLGSAKKKYLMFPLQRHGILAGSGSHEVHAALGSFVEELLARAVSHPALEAPKLPGAEATTP</sequence>
<dbReference type="PANTHER" id="PTHR43798">
    <property type="entry name" value="MONOACYLGLYCEROL LIPASE"/>
    <property type="match status" value="1"/>
</dbReference>
<dbReference type="EMBL" id="CP001124">
    <property type="protein sequence ID" value="ACH40151.1"/>
    <property type="molecule type" value="Genomic_DNA"/>
</dbReference>
<dbReference type="Gene3D" id="3.40.50.1820">
    <property type="entry name" value="alpha/beta hydrolase"/>
    <property type="match status" value="1"/>
</dbReference>
<accession>B5E8Y7</accession>
<dbReference type="SUPFAM" id="SSF53474">
    <property type="entry name" value="alpha/beta-Hydrolases"/>
    <property type="match status" value="1"/>
</dbReference>
<proteinExistence type="predicted"/>
<dbReference type="CDD" id="cd07989">
    <property type="entry name" value="LPLAT_AGPAT-like"/>
    <property type="match status" value="1"/>
</dbReference>
<feature type="domain" description="Phospholipid/glycerol acyltransferase" evidence="2">
    <location>
        <begin position="37"/>
        <end position="196"/>
    </location>
</feature>
<reference evidence="3 4" key="1">
    <citation type="submission" date="2008-07" db="EMBL/GenBank/DDBJ databases">
        <title>Complete sequence of Geobacter bemidjiensis BEM.</title>
        <authorList>
            <consortium name="US DOE Joint Genome Institute"/>
            <person name="Lucas S."/>
            <person name="Copeland A."/>
            <person name="Lapidus A."/>
            <person name="Glavina del Rio T."/>
            <person name="Dalin E."/>
            <person name="Tice H."/>
            <person name="Bruce D."/>
            <person name="Goodwin L."/>
            <person name="Pitluck S."/>
            <person name="Kiss H."/>
            <person name="Brettin T."/>
            <person name="Detter J.C."/>
            <person name="Han C."/>
            <person name="Kuske C.R."/>
            <person name="Schmutz J."/>
            <person name="Larimer F."/>
            <person name="Land M."/>
            <person name="Hauser L."/>
            <person name="Kyrpides N."/>
            <person name="Lykidis A."/>
            <person name="Lovley D."/>
            <person name="Richardson P."/>
        </authorList>
    </citation>
    <scope>NUCLEOTIDE SEQUENCE [LARGE SCALE GENOMIC DNA]</scope>
    <source>
        <strain evidence="4">ATCC BAA-1014 / DSM 16622 / JCM 12645 / Bem</strain>
    </source>
</reference>
<keyword evidence="4" id="KW-1185">Reference proteome</keyword>
<dbReference type="STRING" id="404380.Gbem_3149"/>
<name>B5E8Y7_CITBB</name>
<dbReference type="KEGG" id="gbm:Gbem_3149"/>
<evidence type="ECO:0000313" key="3">
    <source>
        <dbReference type="EMBL" id="ACH40151.1"/>
    </source>
</evidence>
<dbReference type="Pfam" id="PF01553">
    <property type="entry name" value="Acyltransferase"/>
    <property type="match status" value="1"/>
</dbReference>
<dbReference type="eggNOG" id="COG1647">
    <property type="taxonomic scope" value="Bacteria"/>
</dbReference>
<evidence type="ECO:0000256" key="1">
    <source>
        <dbReference type="ARBA" id="ARBA00022801"/>
    </source>
</evidence>
<evidence type="ECO:0000259" key="2">
    <source>
        <dbReference type="SMART" id="SM00563"/>
    </source>
</evidence>
<keyword evidence="3" id="KW-0012">Acyltransferase</keyword>
<dbReference type="GO" id="GO:0016020">
    <property type="term" value="C:membrane"/>
    <property type="evidence" value="ECO:0007669"/>
    <property type="project" value="TreeGrafter"/>
</dbReference>
<evidence type="ECO:0000313" key="4">
    <source>
        <dbReference type="Proteomes" id="UP000008825"/>
    </source>
</evidence>